<dbReference type="InterPro" id="IPR020591">
    <property type="entry name" value="Chromosome_initiator_DnaA-like"/>
</dbReference>
<dbReference type="Pfam" id="PF08299">
    <property type="entry name" value="Bac_DnaA_C"/>
    <property type="match status" value="1"/>
</dbReference>
<dbReference type="SUPFAM" id="SSF52540">
    <property type="entry name" value="P-loop containing nucleoside triphosphate hydrolases"/>
    <property type="match status" value="1"/>
</dbReference>
<dbReference type="PANTHER" id="PTHR30050:SF2">
    <property type="entry name" value="CHROMOSOMAL REPLICATION INITIATOR PROTEIN DNAA"/>
    <property type="match status" value="1"/>
</dbReference>
<feature type="binding site" evidence="8">
    <location>
        <position position="151"/>
    </location>
    <ligand>
        <name>ATP</name>
        <dbReference type="ChEBI" id="CHEBI:30616"/>
    </ligand>
</feature>
<evidence type="ECO:0000256" key="11">
    <source>
        <dbReference type="RuleBase" id="RU004227"/>
    </source>
</evidence>
<dbReference type="GO" id="GO:0008289">
    <property type="term" value="F:lipid binding"/>
    <property type="evidence" value="ECO:0007669"/>
    <property type="project" value="UniProtKB-KW"/>
</dbReference>
<dbReference type="Gene3D" id="3.30.300.180">
    <property type="match status" value="1"/>
</dbReference>
<dbReference type="SMART" id="SM00382">
    <property type="entry name" value="AAA"/>
    <property type="match status" value="1"/>
</dbReference>
<dbReference type="Proteomes" id="UP000287243">
    <property type="component" value="Chromosome"/>
</dbReference>
<dbReference type="InterPro" id="IPR024633">
    <property type="entry name" value="DnaA_N_dom"/>
</dbReference>
<evidence type="ECO:0000256" key="8">
    <source>
        <dbReference type="HAMAP-Rule" id="MF_00377"/>
    </source>
</evidence>
<keyword evidence="6 8" id="KW-0446">Lipid-binding</keyword>
<dbReference type="InterPro" id="IPR001957">
    <property type="entry name" value="Chromosome_initiator_DnaA"/>
</dbReference>
<dbReference type="Pfam" id="PF00308">
    <property type="entry name" value="Bac_DnaA"/>
    <property type="match status" value="1"/>
</dbReference>
<evidence type="ECO:0000256" key="1">
    <source>
        <dbReference type="ARBA" id="ARBA00006583"/>
    </source>
</evidence>
<dbReference type="AlphaFoldDB" id="A0A410P2C1"/>
<evidence type="ECO:0000256" key="3">
    <source>
        <dbReference type="ARBA" id="ARBA00022705"/>
    </source>
</evidence>
<organism evidence="14 15">
    <name type="scientific">Velamenicoccus archaeovorus</name>
    <dbReference type="NCBI Taxonomy" id="1930593"/>
    <lineage>
        <taxon>Bacteria</taxon>
        <taxon>Pseudomonadati</taxon>
        <taxon>Candidatus Omnitrophota</taxon>
        <taxon>Candidatus Velamenicoccus</taxon>
    </lineage>
</organism>
<comment type="caution">
    <text evidence="8">Lacks conserved residue(s) required for the propagation of feature annotation.</text>
</comment>
<evidence type="ECO:0000256" key="9">
    <source>
        <dbReference type="NCBIfam" id="TIGR00362"/>
    </source>
</evidence>
<evidence type="ECO:0000256" key="5">
    <source>
        <dbReference type="ARBA" id="ARBA00022840"/>
    </source>
</evidence>
<comment type="similarity">
    <text evidence="1 8 11">Belongs to the DnaA family.</text>
</comment>
<keyword evidence="3 8" id="KW-0235">DNA replication</keyword>
<dbReference type="GO" id="GO:0005524">
    <property type="term" value="F:ATP binding"/>
    <property type="evidence" value="ECO:0007669"/>
    <property type="project" value="UniProtKB-UniRule"/>
</dbReference>
<dbReference type="Gene3D" id="1.10.1750.10">
    <property type="match status" value="1"/>
</dbReference>
<proteinExistence type="inferred from homology"/>
<dbReference type="RefSeq" id="WP_128698870.1">
    <property type="nucleotide sequence ID" value="NZ_CP019384.1"/>
</dbReference>
<dbReference type="InterPro" id="IPR018312">
    <property type="entry name" value="Chromosome_initiator_DnaA_CS"/>
</dbReference>
<dbReference type="GO" id="GO:0006270">
    <property type="term" value="P:DNA replication initiation"/>
    <property type="evidence" value="ECO:0007669"/>
    <property type="project" value="UniProtKB-UniRule"/>
</dbReference>
<evidence type="ECO:0000256" key="6">
    <source>
        <dbReference type="ARBA" id="ARBA00023121"/>
    </source>
</evidence>
<evidence type="ECO:0000259" key="13">
    <source>
        <dbReference type="SMART" id="SM00760"/>
    </source>
</evidence>
<evidence type="ECO:0000256" key="10">
    <source>
        <dbReference type="RuleBase" id="RU000577"/>
    </source>
</evidence>
<dbReference type="PANTHER" id="PTHR30050">
    <property type="entry name" value="CHROMOSOMAL REPLICATION INITIATOR PROTEIN DNAA"/>
    <property type="match status" value="1"/>
</dbReference>
<comment type="subunit">
    <text evidence="8">Oligomerizes as a right-handed, spiral filament on DNA at oriC.</text>
</comment>
<evidence type="ECO:0000256" key="4">
    <source>
        <dbReference type="ARBA" id="ARBA00022741"/>
    </source>
</evidence>
<dbReference type="NCBIfam" id="TIGR00362">
    <property type="entry name" value="DnaA"/>
    <property type="match status" value="1"/>
</dbReference>
<dbReference type="EMBL" id="CP019384">
    <property type="protein sequence ID" value="QAT16232.1"/>
    <property type="molecule type" value="Genomic_DNA"/>
</dbReference>
<dbReference type="PROSITE" id="PS01008">
    <property type="entry name" value="DNAA"/>
    <property type="match status" value="1"/>
</dbReference>
<reference evidence="14 15" key="1">
    <citation type="submission" date="2017-01" db="EMBL/GenBank/DDBJ databases">
        <title>First insights into the biology of 'candidatus Vampirococcus archaeovorus'.</title>
        <authorList>
            <person name="Kizina J."/>
            <person name="Jordan S."/>
            <person name="Stueber K."/>
            <person name="Reinhardt R."/>
            <person name="Harder J."/>
        </authorList>
    </citation>
    <scope>NUCLEOTIDE SEQUENCE [LARGE SCALE GENOMIC DNA]</scope>
    <source>
        <strain evidence="14 15">LiM</strain>
    </source>
</reference>
<dbReference type="FunFam" id="1.10.1750.10:FF:000002">
    <property type="entry name" value="Chromosomal replication initiator protein DnaA"/>
    <property type="match status" value="1"/>
</dbReference>
<dbReference type="InterPro" id="IPR038454">
    <property type="entry name" value="DnaA_N_sf"/>
</dbReference>
<evidence type="ECO:0000256" key="7">
    <source>
        <dbReference type="ARBA" id="ARBA00023125"/>
    </source>
</evidence>
<dbReference type="InterPro" id="IPR013159">
    <property type="entry name" value="DnaA_C"/>
</dbReference>
<dbReference type="SMART" id="SM00760">
    <property type="entry name" value="Bac_DnaA_C"/>
    <property type="match status" value="1"/>
</dbReference>
<dbReference type="InterPro" id="IPR027417">
    <property type="entry name" value="P-loop_NTPase"/>
</dbReference>
<dbReference type="Pfam" id="PF11638">
    <property type="entry name" value="DnaA_N"/>
    <property type="match status" value="1"/>
</dbReference>
<feature type="region of interest" description="Domain IV, binds dsDNA" evidence="8">
    <location>
        <begin position="322"/>
        <end position="441"/>
    </location>
</feature>
<keyword evidence="15" id="KW-1185">Reference proteome</keyword>
<evidence type="ECO:0000259" key="12">
    <source>
        <dbReference type="SMART" id="SM00382"/>
    </source>
</evidence>
<protein>
    <recommendedName>
        <fullName evidence="8 9">Chromosomal replication initiator protein DnaA</fullName>
    </recommendedName>
</protein>
<dbReference type="InterPro" id="IPR003593">
    <property type="entry name" value="AAA+_ATPase"/>
</dbReference>
<dbReference type="GO" id="GO:0003688">
    <property type="term" value="F:DNA replication origin binding"/>
    <property type="evidence" value="ECO:0007669"/>
    <property type="project" value="UniProtKB-UniRule"/>
</dbReference>
<evidence type="ECO:0000256" key="2">
    <source>
        <dbReference type="ARBA" id="ARBA00022490"/>
    </source>
</evidence>
<comment type="subcellular location">
    <subcellularLocation>
        <location evidence="8">Cytoplasm</location>
    </subcellularLocation>
</comment>
<feature type="region of interest" description="Domain III, AAA+ region" evidence="8">
    <location>
        <begin position="105"/>
        <end position="321"/>
    </location>
</feature>
<dbReference type="CDD" id="cd06571">
    <property type="entry name" value="Bac_DnaA_C"/>
    <property type="match status" value="1"/>
</dbReference>
<dbReference type="PRINTS" id="PR00051">
    <property type="entry name" value="DNAA"/>
</dbReference>
<dbReference type="InterPro" id="IPR010921">
    <property type="entry name" value="Trp_repressor/repl_initiator"/>
</dbReference>
<dbReference type="GO" id="GO:0005886">
    <property type="term" value="C:plasma membrane"/>
    <property type="evidence" value="ECO:0007669"/>
    <property type="project" value="TreeGrafter"/>
</dbReference>
<name>A0A410P2C1_VELA1</name>
<accession>A0A410P2C1</accession>
<dbReference type="GO" id="GO:0006275">
    <property type="term" value="P:regulation of DNA replication"/>
    <property type="evidence" value="ECO:0007669"/>
    <property type="project" value="UniProtKB-UniRule"/>
</dbReference>
<sequence>MTESNLWFQAAQAVRSKVGENAYEAWIKPIRPRSDSGKQTISLEVPNEFFREWLIQHYDLVIRDALKNAGCAFDVCYRINPALAAEEKPAFKAAAPMREPAAPFVLNPKYTFDNFIVGPSNRFAHAACLSIADSPAKAYNPLFIYSRVGLGKTHLMQAICHRIRHNNPSTRFYYTSSEKFTTELIGAIQHRSTATFREKFRNVDVLLIDDIHFIANKEATQEEFFHTFNALYDNHKQIIISSDRPPKEIQKLEERLVSRFSWGLVTDIQPPDLETRIAILKKKIENESVDIPDDVVHLIAEIIKSNIRELEGALVKVIAYSLLEEKHITLEMAKNVLKDLLKEASKQITVEDIQKAVADYFKINPDELKTKRRVKNVVVPRQVAMYLSRELTSMSLPEIGSAFGGKDHTTVLHAFKKIQAEISKNHDIKNAVEQLKSDFQR</sequence>
<evidence type="ECO:0000313" key="15">
    <source>
        <dbReference type="Proteomes" id="UP000287243"/>
    </source>
</evidence>
<dbReference type="InterPro" id="IPR013317">
    <property type="entry name" value="DnaA_dom"/>
</dbReference>
<feature type="binding site" evidence="8">
    <location>
        <position position="152"/>
    </location>
    <ligand>
        <name>ATP</name>
        <dbReference type="ChEBI" id="CHEBI:30616"/>
    </ligand>
</feature>
<dbReference type="HAMAP" id="MF_00377">
    <property type="entry name" value="DnaA_bact"/>
    <property type="match status" value="1"/>
</dbReference>
<comment type="function">
    <text evidence="8 10">Plays an essential role in the initiation and regulation of chromosomal replication. ATP-DnaA binds to the origin of replication (oriC) to initiate formation of the DNA replication initiation complex once per cell cycle. Binds the DnaA box (a 9 base pair repeat at the origin) and separates the double-stranded (ds)DNA. Forms a right-handed helical filament on oriC DNA; dsDNA binds to the exterior of the filament while single-stranded (ss)DNA is stabiized in the filament's interior. The ATP-DnaA-oriC complex binds and stabilizes one strand of the AT-rich DNA unwinding element (DUE), permitting loading of DNA polymerase. After initiation quickly degrades to an ADP-DnaA complex that is not apt for DNA replication. Binds acidic phospholipids.</text>
</comment>
<dbReference type="SUPFAM" id="SSF48295">
    <property type="entry name" value="TrpR-like"/>
    <property type="match status" value="1"/>
</dbReference>
<dbReference type="GO" id="GO:0005737">
    <property type="term" value="C:cytoplasm"/>
    <property type="evidence" value="ECO:0007669"/>
    <property type="project" value="UniProtKB-SubCell"/>
</dbReference>
<dbReference type="OrthoDB" id="9807019at2"/>
<dbReference type="Gene3D" id="1.10.8.60">
    <property type="match status" value="1"/>
</dbReference>
<keyword evidence="5 8" id="KW-0067">ATP-binding</keyword>
<feature type="domain" description="AAA+ ATPase" evidence="12">
    <location>
        <begin position="138"/>
        <end position="269"/>
    </location>
</feature>
<comment type="domain">
    <text evidence="8">Domain I is involved in oligomerization and binding regulators, domain II is flexibile and of varying length in different bacteria, domain III forms the AAA+ region, while domain IV binds dsDNA.</text>
</comment>
<dbReference type="Gene3D" id="3.40.50.300">
    <property type="entry name" value="P-loop containing nucleotide triphosphate hydrolases"/>
    <property type="match status" value="1"/>
</dbReference>
<feature type="region of interest" description="Domain I, interacts with DnaA modulators" evidence="8">
    <location>
        <begin position="1"/>
        <end position="93"/>
    </location>
</feature>
<dbReference type="KEGG" id="vai:BU251_00005"/>
<keyword evidence="4 8" id="KW-0547">Nucleotide-binding</keyword>
<feature type="binding site" evidence="8">
    <location>
        <position position="149"/>
    </location>
    <ligand>
        <name>ATP</name>
        <dbReference type="ChEBI" id="CHEBI:30616"/>
    </ligand>
</feature>
<keyword evidence="7 8" id="KW-0238">DNA-binding</keyword>
<keyword evidence="2 8" id="KW-0963">Cytoplasm</keyword>
<dbReference type="FunFam" id="1.10.8.60:FF:000003">
    <property type="entry name" value="Chromosomal replication initiator protein DnaA"/>
    <property type="match status" value="1"/>
</dbReference>
<feature type="domain" description="Chromosomal replication initiator DnaA C-terminal" evidence="13">
    <location>
        <begin position="349"/>
        <end position="418"/>
    </location>
</feature>
<dbReference type="FunFam" id="3.40.50.300:FF:000150">
    <property type="entry name" value="Chromosomal replication initiator protein DnaA"/>
    <property type="match status" value="1"/>
</dbReference>
<dbReference type="CDD" id="cd00009">
    <property type="entry name" value="AAA"/>
    <property type="match status" value="1"/>
</dbReference>
<gene>
    <name evidence="8" type="primary">dnaA</name>
    <name evidence="14" type="ORF">BU251_00005</name>
</gene>
<evidence type="ECO:0000313" key="14">
    <source>
        <dbReference type="EMBL" id="QAT16232.1"/>
    </source>
</evidence>
<feature type="binding site" evidence="8">
    <location>
        <position position="153"/>
    </location>
    <ligand>
        <name>ATP</name>
        <dbReference type="ChEBI" id="CHEBI:30616"/>
    </ligand>
</feature>